<dbReference type="InterPro" id="IPR008496">
    <property type="entry name" value="TMEM222/RTE1"/>
</dbReference>
<reference evidence="11 12" key="1">
    <citation type="submission" date="2015-01" db="EMBL/GenBank/DDBJ databases">
        <title>Evolution of Trichinella species and genotypes.</title>
        <authorList>
            <person name="Korhonen P.K."/>
            <person name="Edoardo P."/>
            <person name="Giuseppe L.R."/>
            <person name="Gasser R.B."/>
        </authorList>
    </citation>
    <scope>NUCLEOTIDE SEQUENCE [LARGE SCALE GENOMIC DNA]</scope>
    <source>
        <strain evidence="11">ISS120</strain>
    </source>
</reference>
<evidence type="ECO:0000313" key="11">
    <source>
        <dbReference type="EMBL" id="KRY58025.1"/>
    </source>
</evidence>
<dbReference type="FunFam" id="3.80.10.10:FF:000026">
    <property type="entry name" value="U2 small nuclear ribonucleoprotein A"/>
    <property type="match status" value="1"/>
</dbReference>
<keyword evidence="9" id="KW-0472">Membrane</keyword>
<evidence type="ECO:0000256" key="5">
    <source>
        <dbReference type="ARBA" id="ARBA00023187"/>
    </source>
</evidence>
<keyword evidence="3" id="KW-0747">Spliceosome</keyword>
<evidence type="ECO:0000256" key="7">
    <source>
        <dbReference type="ARBA" id="ARBA00024196"/>
    </source>
</evidence>
<keyword evidence="9" id="KW-1133">Transmembrane helix</keyword>
<evidence type="ECO:0000256" key="1">
    <source>
        <dbReference type="ARBA" id="ARBA00004123"/>
    </source>
</evidence>
<dbReference type="Proteomes" id="UP000054653">
    <property type="component" value="Unassembled WGS sequence"/>
</dbReference>
<dbReference type="Pfam" id="PF14580">
    <property type="entry name" value="LRR_9"/>
    <property type="match status" value="1"/>
</dbReference>
<comment type="subcellular location">
    <subcellularLocation>
        <location evidence="1">Nucleus</location>
    </subcellularLocation>
</comment>
<evidence type="ECO:0000256" key="6">
    <source>
        <dbReference type="ARBA" id="ARBA00023242"/>
    </source>
</evidence>
<dbReference type="PROSITE" id="PS51450">
    <property type="entry name" value="LRR"/>
    <property type="match status" value="2"/>
</dbReference>
<keyword evidence="11" id="KW-0687">Ribonucleoprotein</keyword>
<accession>A0A0V1D8U1</accession>
<dbReference type="STRING" id="45882.A0A0V1D8U1"/>
<dbReference type="GO" id="GO:0000398">
    <property type="term" value="P:mRNA splicing, via spliceosome"/>
    <property type="evidence" value="ECO:0007669"/>
    <property type="project" value="InterPro"/>
</dbReference>
<organism evidence="11 12">
    <name type="scientific">Trichinella britovi</name>
    <name type="common">Parasitic roundworm</name>
    <dbReference type="NCBI Taxonomy" id="45882"/>
    <lineage>
        <taxon>Eukaryota</taxon>
        <taxon>Metazoa</taxon>
        <taxon>Ecdysozoa</taxon>
        <taxon>Nematoda</taxon>
        <taxon>Enoplea</taxon>
        <taxon>Dorylaimia</taxon>
        <taxon>Trichinellida</taxon>
        <taxon>Trichinellidae</taxon>
        <taxon>Trichinella</taxon>
    </lineage>
</organism>
<sequence>MAVIDFCEYMDKEEQSAQVIDGRVDAKNNRFPLCLVWTPIPFISWLLPFIGHLGIALSTGVIHDFSTSGYVSEDHMAFGKPCRYYKCDLIMVLGKHQQWDRCVRMASNEYRSRQHNIFWDNCHSHVALALNLMPYGRNANWNMLKLCVLMFFKGRYVSVLAFFQHWLPPLIIYGLAIGCGRCTYLIMVKLTSDLIADSPQLLNVIRERELCLQNARIHRIENLGTTMDTFETLNFSNNDIVKLENFPLLYRLQTLYMANNRISTVDDSFGASLPYLKTLVLTDNCLAELGELEPLSKLQRLEHLCLIGNPVTRVAHYRDFVIYKIPQVRVLDYKRVRLRERESANAFFTSSDGEEFLKNSVRKATFSMALAFDDESMTDITQEVEDSVESNRTAEQMEMIKEAIENVTSLEELEELKETLARNEVPNGKEKTDDITAVSDKRFCFSLSSDKPKLRKEDYDLCRIQSLLLLPSIVTDDCCTLCGKNFFND</sequence>
<dbReference type="OrthoDB" id="433501at2759"/>
<dbReference type="InterPro" id="IPR001611">
    <property type="entry name" value="Leu-rich_rpt"/>
</dbReference>
<dbReference type="EMBL" id="JYDI01000025">
    <property type="protein sequence ID" value="KRY58025.1"/>
    <property type="molecule type" value="Genomic_DNA"/>
</dbReference>
<name>A0A0V1D8U1_TRIBR</name>
<dbReference type="AlphaFoldDB" id="A0A0V1D8U1"/>
<dbReference type="GO" id="GO:0005681">
    <property type="term" value="C:spliceosomal complex"/>
    <property type="evidence" value="ECO:0007669"/>
    <property type="project" value="UniProtKB-KW"/>
</dbReference>
<protein>
    <recommendedName>
        <fullName evidence="8">Probable U2 small nuclear ribonucleoprotein A'</fullName>
    </recommendedName>
</protein>
<comment type="caution">
    <text evidence="11">The sequence shown here is derived from an EMBL/GenBank/DDBJ whole genome shotgun (WGS) entry which is preliminary data.</text>
</comment>
<feature type="transmembrane region" description="Helical" evidence="9">
    <location>
        <begin position="42"/>
        <end position="62"/>
    </location>
</feature>
<evidence type="ECO:0000259" key="10">
    <source>
        <dbReference type="SMART" id="SM00446"/>
    </source>
</evidence>
<evidence type="ECO:0000313" key="12">
    <source>
        <dbReference type="Proteomes" id="UP000054653"/>
    </source>
</evidence>
<dbReference type="SMART" id="SM00446">
    <property type="entry name" value="LRRcap"/>
    <property type="match status" value="1"/>
</dbReference>
<dbReference type="PANTHER" id="PTHR10552">
    <property type="entry name" value="U2 SMALL NUCLEAR RIBONUCLEOPROTEIN A"/>
    <property type="match status" value="1"/>
</dbReference>
<keyword evidence="4" id="KW-0677">Repeat</keyword>
<evidence type="ECO:0000256" key="2">
    <source>
        <dbReference type="ARBA" id="ARBA00022614"/>
    </source>
</evidence>
<dbReference type="Gene3D" id="3.80.10.10">
    <property type="entry name" value="Ribonuclease Inhibitor"/>
    <property type="match status" value="1"/>
</dbReference>
<dbReference type="SUPFAM" id="SSF52058">
    <property type="entry name" value="L domain-like"/>
    <property type="match status" value="1"/>
</dbReference>
<gene>
    <name evidence="11" type="primary">TMEM222</name>
    <name evidence="11" type="ORF">T03_5875</name>
</gene>
<proteinExistence type="inferred from homology"/>
<dbReference type="Pfam" id="PF05608">
    <property type="entry name" value="RTE1"/>
    <property type="match status" value="1"/>
</dbReference>
<dbReference type="OMA" id="NEDKTHC"/>
<keyword evidence="6" id="KW-0539">Nucleus</keyword>
<evidence type="ECO:0000256" key="9">
    <source>
        <dbReference type="SAM" id="Phobius"/>
    </source>
</evidence>
<evidence type="ECO:0000256" key="4">
    <source>
        <dbReference type="ARBA" id="ARBA00022737"/>
    </source>
</evidence>
<comment type="similarity">
    <text evidence="7">Belongs to the U2 small nuclear ribonucleoprotein A family.</text>
</comment>
<keyword evidence="12" id="KW-1185">Reference proteome</keyword>
<keyword evidence="5" id="KW-0508">mRNA splicing</keyword>
<dbReference type="InterPro" id="IPR032675">
    <property type="entry name" value="LRR_dom_sf"/>
</dbReference>
<feature type="domain" description="U2A'/phosphoprotein 32 family A C-terminal" evidence="10">
    <location>
        <begin position="314"/>
        <end position="332"/>
    </location>
</feature>
<keyword evidence="9" id="KW-0812">Transmembrane</keyword>
<keyword evidence="2" id="KW-0433">Leucine-rich repeat</keyword>
<dbReference type="InterPro" id="IPR003603">
    <property type="entry name" value="U2A'_phosphoprotein32A_C"/>
</dbReference>
<dbReference type="InterPro" id="IPR044640">
    <property type="entry name" value="RU2A"/>
</dbReference>
<keyword evidence="3" id="KW-0507">mRNA processing</keyword>
<dbReference type="PANTHER" id="PTHR10552:SF6">
    <property type="entry name" value="U2 SMALL NUCLEAR RIBONUCLEOPROTEIN A"/>
    <property type="match status" value="1"/>
</dbReference>
<evidence type="ECO:0000256" key="8">
    <source>
        <dbReference type="ARBA" id="ARBA00069881"/>
    </source>
</evidence>
<dbReference type="GO" id="GO:0030620">
    <property type="term" value="F:U2 snRNA binding"/>
    <property type="evidence" value="ECO:0007669"/>
    <property type="project" value="InterPro"/>
</dbReference>
<evidence type="ECO:0000256" key="3">
    <source>
        <dbReference type="ARBA" id="ARBA00022728"/>
    </source>
</evidence>